<evidence type="ECO:0000313" key="5">
    <source>
        <dbReference type="Proteomes" id="UP000291591"/>
    </source>
</evidence>
<reference evidence="4 5" key="1">
    <citation type="submission" date="2019-02" db="EMBL/GenBank/DDBJ databases">
        <title>Sequencing the genomes of 1000 actinobacteria strains.</title>
        <authorList>
            <person name="Klenk H.-P."/>
        </authorList>
    </citation>
    <scope>NUCLEOTIDE SEQUENCE [LARGE SCALE GENOMIC DNA]</scope>
    <source>
        <strain evidence="4 5">DSM 45779</strain>
    </source>
</reference>
<dbReference type="AlphaFoldDB" id="A0A4Q7UX63"/>
<organism evidence="4 5">
    <name type="scientific">Pseudonocardia sediminis</name>
    <dbReference type="NCBI Taxonomy" id="1397368"/>
    <lineage>
        <taxon>Bacteria</taxon>
        <taxon>Bacillati</taxon>
        <taxon>Actinomycetota</taxon>
        <taxon>Actinomycetes</taxon>
        <taxon>Pseudonocardiales</taxon>
        <taxon>Pseudonocardiaceae</taxon>
        <taxon>Pseudonocardia</taxon>
    </lineage>
</organism>
<dbReference type="InterPro" id="IPR036388">
    <property type="entry name" value="WH-like_DNA-bd_sf"/>
</dbReference>
<proteinExistence type="inferred from homology"/>
<feature type="domain" description="Smf/DprA SLOG" evidence="2">
    <location>
        <begin position="90"/>
        <end position="310"/>
    </location>
</feature>
<dbReference type="InterPro" id="IPR057666">
    <property type="entry name" value="DrpA_SLOG"/>
</dbReference>
<dbReference type="SUPFAM" id="SSF102405">
    <property type="entry name" value="MCP/YpsA-like"/>
    <property type="match status" value="1"/>
</dbReference>
<keyword evidence="5" id="KW-1185">Reference proteome</keyword>
<comment type="similarity">
    <text evidence="1">Belongs to the DprA/Smf family.</text>
</comment>
<protein>
    <submittedName>
        <fullName evidence="4">DNA processing protein</fullName>
    </submittedName>
</protein>
<dbReference type="InterPro" id="IPR041614">
    <property type="entry name" value="DprA_WH"/>
</dbReference>
<dbReference type="NCBIfam" id="TIGR00732">
    <property type="entry name" value="dprA"/>
    <property type="match status" value="1"/>
</dbReference>
<dbReference type="Pfam" id="PF17782">
    <property type="entry name" value="WHD_DprA"/>
    <property type="match status" value="1"/>
</dbReference>
<accession>A0A4Q7UX63</accession>
<evidence type="ECO:0000259" key="2">
    <source>
        <dbReference type="Pfam" id="PF02481"/>
    </source>
</evidence>
<dbReference type="PANTHER" id="PTHR43022:SF1">
    <property type="entry name" value="PROTEIN SMF"/>
    <property type="match status" value="1"/>
</dbReference>
<dbReference type="Proteomes" id="UP000291591">
    <property type="component" value="Unassembled WGS sequence"/>
</dbReference>
<dbReference type="PANTHER" id="PTHR43022">
    <property type="entry name" value="PROTEIN SMF"/>
    <property type="match status" value="1"/>
</dbReference>
<dbReference type="RefSeq" id="WP_130289276.1">
    <property type="nucleotide sequence ID" value="NZ_SHKL01000001.1"/>
</dbReference>
<dbReference type="EMBL" id="SHKL01000001">
    <property type="protein sequence ID" value="RZT84709.1"/>
    <property type="molecule type" value="Genomic_DNA"/>
</dbReference>
<dbReference type="Pfam" id="PF02481">
    <property type="entry name" value="DNA_processg_A"/>
    <property type="match status" value="1"/>
</dbReference>
<dbReference type="OrthoDB" id="9785707at2"/>
<sequence>MSAVTTDLAAGHTGVPDEVLKARAYLLRVAEPPCREVVDLVRQYGPVEAADRIRHGVLSDPLSKKVQARRAHDRAEADLEAAHAVGARLLVPEDPEWPAWPFTAFGTRGALAKPELAPPVAVWVRGARSLSELCEPAVSIVGSRAATGYGTHAAAEFGSVLAAAGVGVISGAAFGIDAAAHRGALAVGGPTVAVLACGPDRAYPAAHESLLERIAASGAIVSEYPPGAVPARHRFLVRNRLLAAMGGGCVVVEAGARSGSQRTASDARTLGRPVMAVPGPVTSAMSVGCHELVRAGAELVGRPEHVLETVGRLGVDLAAAPARPRRPTDGLDPDAAVVHDALPTRAAWPVDRLTEESGLPAEIVRASLVDLEERGLAEYVHGLWQRPAPSPRR</sequence>
<dbReference type="GO" id="GO:0009294">
    <property type="term" value="P:DNA-mediated transformation"/>
    <property type="evidence" value="ECO:0007669"/>
    <property type="project" value="InterPro"/>
</dbReference>
<comment type="caution">
    <text evidence="4">The sequence shown here is derived from an EMBL/GenBank/DDBJ whole genome shotgun (WGS) entry which is preliminary data.</text>
</comment>
<dbReference type="Gene3D" id="3.40.50.450">
    <property type="match status" value="1"/>
</dbReference>
<evidence type="ECO:0000313" key="4">
    <source>
        <dbReference type="EMBL" id="RZT84709.1"/>
    </source>
</evidence>
<gene>
    <name evidence="4" type="ORF">EV383_1563</name>
</gene>
<dbReference type="InterPro" id="IPR003488">
    <property type="entry name" value="DprA"/>
</dbReference>
<name>A0A4Q7UX63_PSEST</name>
<evidence type="ECO:0000259" key="3">
    <source>
        <dbReference type="Pfam" id="PF17782"/>
    </source>
</evidence>
<feature type="domain" description="DprA winged helix" evidence="3">
    <location>
        <begin position="324"/>
        <end position="378"/>
    </location>
</feature>
<dbReference type="Gene3D" id="1.10.10.10">
    <property type="entry name" value="Winged helix-like DNA-binding domain superfamily/Winged helix DNA-binding domain"/>
    <property type="match status" value="1"/>
</dbReference>
<evidence type="ECO:0000256" key="1">
    <source>
        <dbReference type="ARBA" id="ARBA00006525"/>
    </source>
</evidence>